<dbReference type="InterPro" id="IPR002930">
    <property type="entry name" value="GCV_H"/>
</dbReference>
<dbReference type="CDD" id="cd06848">
    <property type="entry name" value="GCS_H"/>
    <property type="match status" value="1"/>
</dbReference>
<reference evidence="6 7" key="1">
    <citation type="submission" date="2016-10" db="EMBL/GenBank/DDBJ databases">
        <authorList>
            <person name="de Groot N.N."/>
        </authorList>
    </citation>
    <scope>NUCLEOTIDE SEQUENCE [LARGE SCALE GENOMIC DNA]</scope>
    <source>
        <strain evidence="6 7">HLD2</strain>
    </source>
</reference>
<dbReference type="HAMAP" id="MF_00272">
    <property type="entry name" value="GcvH"/>
    <property type="match status" value="1"/>
</dbReference>
<dbReference type="InterPro" id="IPR017453">
    <property type="entry name" value="GCV_H_sub"/>
</dbReference>
<evidence type="ECO:0000313" key="6">
    <source>
        <dbReference type="EMBL" id="SCZ58443.1"/>
    </source>
</evidence>
<keyword evidence="7" id="KW-1185">Reference proteome</keyword>
<dbReference type="InterPro" id="IPR000089">
    <property type="entry name" value="Biotin_lipoyl"/>
</dbReference>
<dbReference type="Proteomes" id="UP000199648">
    <property type="component" value="Unassembled WGS sequence"/>
</dbReference>
<dbReference type="PANTHER" id="PTHR11715">
    <property type="entry name" value="GLYCINE CLEAVAGE SYSTEM H PROTEIN"/>
    <property type="match status" value="1"/>
</dbReference>
<dbReference type="GO" id="GO:0005960">
    <property type="term" value="C:glycine cleavage complex"/>
    <property type="evidence" value="ECO:0007669"/>
    <property type="project" value="InterPro"/>
</dbReference>
<dbReference type="GO" id="GO:0019464">
    <property type="term" value="P:glycine decarboxylation via glycine cleavage system"/>
    <property type="evidence" value="ECO:0007669"/>
    <property type="project" value="UniProtKB-UniRule"/>
</dbReference>
<comment type="cofactor">
    <cofactor evidence="3">
        <name>(R)-lipoate</name>
        <dbReference type="ChEBI" id="CHEBI:83088"/>
    </cofactor>
    <text evidence="3">Binds 1 lipoyl cofactor covalently.</text>
</comment>
<evidence type="ECO:0000256" key="3">
    <source>
        <dbReference type="HAMAP-Rule" id="MF_00272"/>
    </source>
</evidence>
<dbReference type="Pfam" id="PF01597">
    <property type="entry name" value="GCV_H"/>
    <property type="match status" value="1"/>
</dbReference>
<proteinExistence type="inferred from homology"/>
<dbReference type="OrthoDB" id="9796712at2"/>
<evidence type="ECO:0000256" key="2">
    <source>
        <dbReference type="ARBA" id="ARBA00022823"/>
    </source>
</evidence>
<dbReference type="GO" id="GO:0005829">
    <property type="term" value="C:cytosol"/>
    <property type="evidence" value="ECO:0007669"/>
    <property type="project" value="TreeGrafter"/>
</dbReference>
<accession>A0A1G5Q9C0</accession>
<evidence type="ECO:0000313" key="7">
    <source>
        <dbReference type="Proteomes" id="UP000199648"/>
    </source>
</evidence>
<feature type="modified residue" description="N6-lipoyllysine" evidence="3 4">
    <location>
        <position position="65"/>
    </location>
</feature>
<keyword evidence="2 3" id="KW-0450">Lipoyl</keyword>
<dbReference type="NCBIfam" id="TIGR00527">
    <property type="entry name" value="gcvH"/>
    <property type="match status" value="1"/>
</dbReference>
<sequence>MSNVPTELKYTKSHEWVRNEADGTITVGITDHAQELLGDMVFVELPEVGSSVGASDDSAVVESVKAASDIYAPVDGEITAVNEQLEDAPERVNQDPYGEGWLFRMRPSGDLSELLDADAYNGMIEEH</sequence>
<dbReference type="EMBL" id="FMWD01000004">
    <property type="protein sequence ID" value="SCZ58443.1"/>
    <property type="molecule type" value="Genomic_DNA"/>
</dbReference>
<protein>
    <recommendedName>
        <fullName evidence="3">Glycine cleavage system H protein</fullName>
    </recommendedName>
</protein>
<feature type="domain" description="Lipoyl-binding" evidence="5">
    <location>
        <begin position="24"/>
        <end position="106"/>
    </location>
</feature>
<dbReference type="AlphaFoldDB" id="A0A1G5Q9C0"/>
<dbReference type="InterPro" id="IPR033753">
    <property type="entry name" value="GCV_H/Fam206"/>
</dbReference>
<gene>
    <name evidence="3" type="primary">gcvH</name>
    <name evidence="6" type="ORF">SAMN03097708_01703</name>
</gene>
<dbReference type="RefSeq" id="WP_092995347.1">
    <property type="nucleotide sequence ID" value="NZ_FMWD01000004.1"/>
</dbReference>
<dbReference type="STRING" id="415747.SAMN03097708_01703"/>
<comment type="function">
    <text evidence="3">The glycine cleavage system catalyzes the degradation of glycine. The H protein shuttles the methylamine group of glycine from the P protein to the T protein.</text>
</comment>
<dbReference type="NCBIfam" id="NF002270">
    <property type="entry name" value="PRK01202.1"/>
    <property type="match status" value="1"/>
</dbReference>
<dbReference type="GO" id="GO:0009249">
    <property type="term" value="P:protein lipoylation"/>
    <property type="evidence" value="ECO:0007669"/>
    <property type="project" value="TreeGrafter"/>
</dbReference>
<dbReference type="PROSITE" id="PS50968">
    <property type="entry name" value="BIOTINYL_LIPOYL"/>
    <property type="match status" value="1"/>
</dbReference>
<evidence type="ECO:0000259" key="5">
    <source>
        <dbReference type="PROSITE" id="PS50968"/>
    </source>
</evidence>
<dbReference type="InterPro" id="IPR011053">
    <property type="entry name" value="Single_hybrid_motif"/>
</dbReference>
<dbReference type="SUPFAM" id="SSF51230">
    <property type="entry name" value="Single hybrid motif"/>
    <property type="match status" value="1"/>
</dbReference>
<comment type="subunit">
    <text evidence="3">The glycine cleavage system is composed of four proteins: P, T, L and H.</text>
</comment>
<evidence type="ECO:0000256" key="1">
    <source>
        <dbReference type="ARBA" id="ARBA00009249"/>
    </source>
</evidence>
<evidence type="ECO:0000256" key="4">
    <source>
        <dbReference type="PIRSR" id="PIRSR617453-50"/>
    </source>
</evidence>
<comment type="similarity">
    <text evidence="1 3">Belongs to the GcvH family.</text>
</comment>
<dbReference type="Gene3D" id="2.40.50.100">
    <property type="match status" value="1"/>
</dbReference>
<dbReference type="PANTHER" id="PTHR11715:SF3">
    <property type="entry name" value="GLYCINE CLEAVAGE SYSTEM H PROTEIN-RELATED"/>
    <property type="match status" value="1"/>
</dbReference>
<organism evidence="6 7">
    <name type="scientific">Thiohalomonas denitrificans</name>
    <dbReference type="NCBI Taxonomy" id="415747"/>
    <lineage>
        <taxon>Bacteria</taxon>
        <taxon>Pseudomonadati</taxon>
        <taxon>Pseudomonadota</taxon>
        <taxon>Gammaproteobacteria</taxon>
        <taxon>Thiohalomonadales</taxon>
        <taxon>Thiohalomonadaceae</taxon>
        <taxon>Thiohalomonas</taxon>
    </lineage>
</organism>
<name>A0A1G5Q9C0_9GAMM</name>